<dbReference type="GO" id="GO:0032259">
    <property type="term" value="P:methylation"/>
    <property type="evidence" value="ECO:0007669"/>
    <property type="project" value="UniProtKB-KW"/>
</dbReference>
<accession>V9LJS5</accession>
<dbReference type="EMBL" id="JW880741">
    <property type="protein sequence ID" value="AFP13258.1"/>
    <property type="molecule type" value="mRNA"/>
</dbReference>
<proteinExistence type="evidence at transcript level"/>
<dbReference type="GO" id="GO:0008168">
    <property type="term" value="F:methyltransferase activity"/>
    <property type="evidence" value="ECO:0007669"/>
    <property type="project" value="UniProtKB-KW"/>
</dbReference>
<dbReference type="Gene3D" id="3.40.50.150">
    <property type="entry name" value="Vaccinia Virus protein VP39"/>
    <property type="match status" value="1"/>
</dbReference>
<dbReference type="InterPro" id="IPR029063">
    <property type="entry name" value="SAM-dependent_MTases_sf"/>
</dbReference>
<feature type="non-terminal residue" evidence="1">
    <location>
        <position position="1"/>
    </location>
</feature>
<protein>
    <submittedName>
        <fullName evidence="1">Methyltransferase like 12</fullName>
    </submittedName>
</protein>
<evidence type="ECO:0000313" key="1">
    <source>
        <dbReference type="EMBL" id="AFP13258.1"/>
    </source>
</evidence>
<dbReference type="SUPFAM" id="SSF53335">
    <property type="entry name" value="S-adenosyl-L-methionine-dependent methyltransferases"/>
    <property type="match status" value="1"/>
</dbReference>
<keyword evidence="1" id="KW-0808">Transferase</keyword>
<sequence length="126" mass="13336">RERFGGLPPSPPAPALAPGHPASRLDFVLADVTDLSAFRPSSFHLVLDKGTSDALLRSPDGDGKLRGMLTHSLRLLAPGGSIVQFSDEDPDARIPTLEKLGKVSVVAQELGERGGVCYFAYLVTPS</sequence>
<dbReference type="AlphaFoldDB" id="V9LJS5"/>
<name>V9LJS5_CALMI</name>
<keyword evidence="1" id="KW-0489">Methyltransferase</keyword>
<reference evidence="1" key="1">
    <citation type="journal article" date="2014" name="Nature">
        <title>Elephant shark genome provides unique insights into gnathostome evolution.</title>
        <authorList>
            <consortium name="International Elephant Shark Genome Sequencing Consortium"/>
            <person name="Venkatesh B."/>
            <person name="Lee A.P."/>
            <person name="Ravi V."/>
            <person name="Maurya A.K."/>
            <person name="Lian M.M."/>
            <person name="Swann J.B."/>
            <person name="Ohta Y."/>
            <person name="Flajnik M.F."/>
            <person name="Sutoh Y."/>
            <person name="Kasahara M."/>
            <person name="Hoon S."/>
            <person name="Gangu V."/>
            <person name="Roy S.W."/>
            <person name="Irimia M."/>
            <person name="Korzh V."/>
            <person name="Kondrychyn I."/>
            <person name="Lim Z.W."/>
            <person name="Tay B.H."/>
            <person name="Tohari S."/>
            <person name="Kong K.W."/>
            <person name="Ho S."/>
            <person name="Lorente-Galdos B."/>
            <person name="Quilez J."/>
            <person name="Marques-Bonet T."/>
            <person name="Raney B.J."/>
            <person name="Ingham P.W."/>
            <person name="Tay A."/>
            <person name="Hillier L.W."/>
            <person name="Minx P."/>
            <person name="Boehm T."/>
            <person name="Wilson R.K."/>
            <person name="Brenner S."/>
            <person name="Warren W.C."/>
        </authorList>
    </citation>
    <scope>NUCLEOTIDE SEQUENCE</scope>
    <source>
        <tissue evidence="1">Brain</tissue>
    </source>
</reference>
<organism evidence="1">
    <name type="scientific">Callorhinchus milii</name>
    <name type="common">Ghost shark</name>
    <dbReference type="NCBI Taxonomy" id="7868"/>
    <lineage>
        <taxon>Eukaryota</taxon>
        <taxon>Metazoa</taxon>
        <taxon>Chordata</taxon>
        <taxon>Craniata</taxon>
        <taxon>Vertebrata</taxon>
        <taxon>Chondrichthyes</taxon>
        <taxon>Holocephali</taxon>
        <taxon>Chimaeriformes</taxon>
        <taxon>Callorhinchidae</taxon>
        <taxon>Callorhinchus</taxon>
    </lineage>
</organism>